<dbReference type="InterPro" id="IPR003661">
    <property type="entry name" value="HisK_dim/P_dom"/>
</dbReference>
<proteinExistence type="predicted"/>
<feature type="transmembrane region" description="Helical" evidence="14">
    <location>
        <begin position="12"/>
        <end position="33"/>
    </location>
</feature>
<dbReference type="CDD" id="cd06225">
    <property type="entry name" value="HAMP"/>
    <property type="match status" value="1"/>
</dbReference>
<evidence type="ECO:0000313" key="17">
    <source>
        <dbReference type="EMBL" id="MFC6333252.1"/>
    </source>
</evidence>
<dbReference type="Gene3D" id="1.10.287.130">
    <property type="match status" value="1"/>
</dbReference>
<accession>A0ABW1V3A6</accession>
<name>A0ABW1V3A6_9BACL</name>
<comment type="subcellular location">
    <subcellularLocation>
        <location evidence="2">Cell membrane</location>
        <topology evidence="2">Multi-pass membrane protein</topology>
    </subcellularLocation>
</comment>
<evidence type="ECO:0000256" key="7">
    <source>
        <dbReference type="ARBA" id="ARBA00022692"/>
    </source>
</evidence>
<evidence type="ECO:0000256" key="13">
    <source>
        <dbReference type="ARBA" id="ARBA00023136"/>
    </source>
</evidence>
<dbReference type="SMART" id="SM00388">
    <property type="entry name" value="HisKA"/>
    <property type="match status" value="1"/>
</dbReference>
<dbReference type="SUPFAM" id="SSF55874">
    <property type="entry name" value="ATPase domain of HSP90 chaperone/DNA topoisomerase II/histidine kinase"/>
    <property type="match status" value="1"/>
</dbReference>
<dbReference type="Proteomes" id="UP001596233">
    <property type="component" value="Unassembled WGS sequence"/>
</dbReference>
<dbReference type="SUPFAM" id="SSF47384">
    <property type="entry name" value="Homodimeric domain of signal transducing histidine kinase"/>
    <property type="match status" value="1"/>
</dbReference>
<dbReference type="InterPro" id="IPR003660">
    <property type="entry name" value="HAMP_dom"/>
</dbReference>
<protein>
    <recommendedName>
        <fullName evidence="3">histidine kinase</fullName>
        <ecNumber evidence="3">2.7.13.3</ecNumber>
    </recommendedName>
</protein>
<dbReference type="SMART" id="SM00304">
    <property type="entry name" value="HAMP"/>
    <property type="match status" value="1"/>
</dbReference>
<reference evidence="18" key="1">
    <citation type="journal article" date="2019" name="Int. J. Syst. Evol. Microbiol.">
        <title>The Global Catalogue of Microorganisms (GCM) 10K type strain sequencing project: providing services to taxonomists for standard genome sequencing and annotation.</title>
        <authorList>
            <consortium name="The Broad Institute Genomics Platform"/>
            <consortium name="The Broad Institute Genome Sequencing Center for Infectious Disease"/>
            <person name="Wu L."/>
            <person name="Ma J."/>
        </authorList>
    </citation>
    <scope>NUCLEOTIDE SEQUENCE [LARGE SCALE GENOMIC DNA]</scope>
    <source>
        <strain evidence="18">PCU 280</strain>
    </source>
</reference>
<dbReference type="PROSITE" id="PS50109">
    <property type="entry name" value="HIS_KIN"/>
    <property type="match status" value="1"/>
</dbReference>
<dbReference type="SMART" id="SM00387">
    <property type="entry name" value="HATPase_c"/>
    <property type="match status" value="1"/>
</dbReference>
<keyword evidence="9 17" id="KW-0418">Kinase</keyword>
<dbReference type="Pfam" id="PF00512">
    <property type="entry name" value="HisKA"/>
    <property type="match status" value="1"/>
</dbReference>
<dbReference type="InterPro" id="IPR003594">
    <property type="entry name" value="HATPase_dom"/>
</dbReference>
<evidence type="ECO:0000256" key="10">
    <source>
        <dbReference type="ARBA" id="ARBA00022840"/>
    </source>
</evidence>
<dbReference type="PRINTS" id="PR00344">
    <property type="entry name" value="BCTRLSENSOR"/>
</dbReference>
<keyword evidence="4" id="KW-1003">Cell membrane</keyword>
<dbReference type="GO" id="GO:0016301">
    <property type="term" value="F:kinase activity"/>
    <property type="evidence" value="ECO:0007669"/>
    <property type="project" value="UniProtKB-KW"/>
</dbReference>
<evidence type="ECO:0000313" key="18">
    <source>
        <dbReference type="Proteomes" id="UP001596233"/>
    </source>
</evidence>
<evidence type="ECO:0000256" key="4">
    <source>
        <dbReference type="ARBA" id="ARBA00022475"/>
    </source>
</evidence>
<dbReference type="InterPro" id="IPR005467">
    <property type="entry name" value="His_kinase_dom"/>
</dbReference>
<organism evidence="17 18">
    <name type="scientific">Paenibacillus septentrionalis</name>
    <dbReference type="NCBI Taxonomy" id="429342"/>
    <lineage>
        <taxon>Bacteria</taxon>
        <taxon>Bacillati</taxon>
        <taxon>Bacillota</taxon>
        <taxon>Bacilli</taxon>
        <taxon>Bacillales</taxon>
        <taxon>Paenibacillaceae</taxon>
        <taxon>Paenibacillus</taxon>
    </lineage>
</organism>
<feature type="domain" description="HAMP" evidence="16">
    <location>
        <begin position="185"/>
        <end position="237"/>
    </location>
</feature>
<dbReference type="CDD" id="cd00075">
    <property type="entry name" value="HATPase"/>
    <property type="match status" value="1"/>
</dbReference>
<keyword evidence="10" id="KW-0067">ATP-binding</keyword>
<sequence>MKLTKRIFQFQLFSILCAMIVAAIIYSVSLSILTHLSIKTISSSTIEQSIERQRFINELTLKVEDKPLESFNNPLFIGSLTSSLDLLKGEFLLLQNRNLIASSTDFSRAEITDIWNKIDQPDAAIRAGKQTYKLASLRLADSFLVILWPNDTVKLVAWLPATLALLTFLIVYILISGWISAKITREIVKPIEQLKQSALQISNGELDSIIPEDANGELLELCRALEQMRVKLKESIYLQQKYDENRSFLISSISHDLRTPVTSIKGYIEGILDGVANTPEKQKQYLLTAQRKAALMNTMIEDLLLYSKLDLNQMPFNVKPVDFAAYVEHCVEENQALLEQQNVIVSLQADPISNRMVLLDAERFMRVFQNIIDNAIFYNDSNQPTITFMLRETYTSIILEIKDNGIGIKADEADHIFDRFYRSDRARKVESGSGLGLAIAKQIIEAHNGQIWASSQLNMGTSIFISLPKRREVN</sequence>
<dbReference type="EC" id="2.7.13.3" evidence="3"/>
<evidence type="ECO:0000259" key="15">
    <source>
        <dbReference type="PROSITE" id="PS50109"/>
    </source>
</evidence>
<dbReference type="CDD" id="cd00082">
    <property type="entry name" value="HisKA"/>
    <property type="match status" value="1"/>
</dbReference>
<dbReference type="Pfam" id="PF02518">
    <property type="entry name" value="HATPase_c"/>
    <property type="match status" value="1"/>
</dbReference>
<evidence type="ECO:0000256" key="11">
    <source>
        <dbReference type="ARBA" id="ARBA00022989"/>
    </source>
</evidence>
<dbReference type="Gene3D" id="3.30.565.10">
    <property type="entry name" value="Histidine kinase-like ATPase, C-terminal domain"/>
    <property type="match status" value="1"/>
</dbReference>
<gene>
    <name evidence="17" type="ORF">ACFP56_11505</name>
</gene>
<evidence type="ECO:0000256" key="14">
    <source>
        <dbReference type="SAM" id="Phobius"/>
    </source>
</evidence>
<dbReference type="PANTHER" id="PTHR45528">
    <property type="entry name" value="SENSOR HISTIDINE KINASE CPXA"/>
    <property type="match status" value="1"/>
</dbReference>
<keyword evidence="8" id="KW-0547">Nucleotide-binding</keyword>
<evidence type="ECO:0000259" key="16">
    <source>
        <dbReference type="PROSITE" id="PS50885"/>
    </source>
</evidence>
<evidence type="ECO:0000256" key="9">
    <source>
        <dbReference type="ARBA" id="ARBA00022777"/>
    </source>
</evidence>
<feature type="domain" description="Histidine kinase" evidence="15">
    <location>
        <begin position="252"/>
        <end position="471"/>
    </location>
</feature>
<keyword evidence="6" id="KW-0808">Transferase</keyword>
<evidence type="ECO:0000256" key="12">
    <source>
        <dbReference type="ARBA" id="ARBA00023012"/>
    </source>
</evidence>
<dbReference type="Pfam" id="PF00672">
    <property type="entry name" value="HAMP"/>
    <property type="match status" value="1"/>
</dbReference>
<dbReference type="Gene3D" id="6.10.340.10">
    <property type="match status" value="1"/>
</dbReference>
<evidence type="ECO:0000256" key="8">
    <source>
        <dbReference type="ARBA" id="ARBA00022741"/>
    </source>
</evidence>
<dbReference type="PANTHER" id="PTHR45528:SF1">
    <property type="entry name" value="SENSOR HISTIDINE KINASE CPXA"/>
    <property type="match status" value="1"/>
</dbReference>
<comment type="caution">
    <text evidence="17">The sequence shown here is derived from an EMBL/GenBank/DDBJ whole genome shotgun (WGS) entry which is preliminary data.</text>
</comment>
<dbReference type="InterPro" id="IPR004358">
    <property type="entry name" value="Sig_transdc_His_kin-like_C"/>
</dbReference>
<feature type="transmembrane region" description="Helical" evidence="14">
    <location>
        <begin position="155"/>
        <end position="175"/>
    </location>
</feature>
<evidence type="ECO:0000256" key="3">
    <source>
        <dbReference type="ARBA" id="ARBA00012438"/>
    </source>
</evidence>
<dbReference type="InterPro" id="IPR036097">
    <property type="entry name" value="HisK_dim/P_sf"/>
</dbReference>
<dbReference type="RefSeq" id="WP_379234517.1">
    <property type="nucleotide sequence ID" value="NZ_JBHSTE010000003.1"/>
</dbReference>
<dbReference type="InterPro" id="IPR050398">
    <property type="entry name" value="HssS/ArlS-like"/>
</dbReference>
<keyword evidence="11 14" id="KW-1133">Transmembrane helix</keyword>
<dbReference type="PROSITE" id="PS50885">
    <property type="entry name" value="HAMP"/>
    <property type="match status" value="1"/>
</dbReference>
<evidence type="ECO:0000256" key="6">
    <source>
        <dbReference type="ARBA" id="ARBA00022679"/>
    </source>
</evidence>
<dbReference type="EMBL" id="JBHSTE010000003">
    <property type="protein sequence ID" value="MFC6333252.1"/>
    <property type="molecule type" value="Genomic_DNA"/>
</dbReference>
<evidence type="ECO:0000256" key="2">
    <source>
        <dbReference type="ARBA" id="ARBA00004651"/>
    </source>
</evidence>
<keyword evidence="7 14" id="KW-0812">Transmembrane</keyword>
<comment type="catalytic activity">
    <reaction evidence="1">
        <text>ATP + protein L-histidine = ADP + protein N-phospho-L-histidine.</text>
        <dbReference type="EC" id="2.7.13.3"/>
    </reaction>
</comment>
<dbReference type="SUPFAM" id="SSF158472">
    <property type="entry name" value="HAMP domain-like"/>
    <property type="match status" value="1"/>
</dbReference>
<keyword evidence="18" id="KW-1185">Reference proteome</keyword>
<dbReference type="InterPro" id="IPR036890">
    <property type="entry name" value="HATPase_C_sf"/>
</dbReference>
<evidence type="ECO:0000256" key="5">
    <source>
        <dbReference type="ARBA" id="ARBA00022553"/>
    </source>
</evidence>
<keyword evidence="12" id="KW-0902">Two-component regulatory system</keyword>
<keyword evidence="13 14" id="KW-0472">Membrane</keyword>
<evidence type="ECO:0000256" key="1">
    <source>
        <dbReference type="ARBA" id="ARBA00000085"/>
    </source>
</evidence>
<keyword evidence="5" id="KW-0597">Phosphoprotein</keyword>